<gene>
    <name evidence="1" type="ORF">MGAL_10B022201</name>
</gene>
<keyword evidence="2" id="KW-1185">Reference proteome</keyword>
<name>A0A8B6C6Z6_MYTGA</name>
<dbReference type="Proteomes" id="UP000596742">
    <property type="component" value="Unassembled WGS sequence"/>
</dbReference>
<sequence length="133" mass="15325">MLLFTVAVNCDAVRIDNYEESVYISYDNRGFRKADDTTFIVKKEFPMMTVKNNYKVTVRSGEKKKVFLRRTSILMTAQDLTHQRDSAVYANEIQSDNGGNENKIQLDNGAYQDLTLVNDNMNLPYDVIHNTDE</sequence>
<evidence type="ECO:0000313" key="2">
    <source>
        <dbReference type="Proteomes" id="UP000596742"/>
    </source>
</evidence>
<protein>
    <submittedName>
        <fullName evidence="1">Uncharacterized protein</fullName>
    </submittedName>
</protein>
<dbReference type="AlphaFoldDB" id="A0A8B6C6Z6"/>
<evidence type="ECO:0000313" key="1">
    <source>
        <dbReference type="EMBL" id="VDI00997.1"/>
    </source>
</evidence>
<comment type="caution">
    <text evidence="1">The sequence shown here is derived from an EMBL/GenBank/DDBJ whole genome shotgun (WGS) entry which is preliminary data.</text>
</comment>
<dbReference type="EMBL" id="UYJE01001299">
    <property type="protein sequence ID" value="VDI00997.1"/>
    <property type="molecule type" value="Genomic_DNA"/>
</dbReference>
<proteinExistence type="predicted"/>
<reference evidence="1" key="1">
    <citation type="submission" date="2018-11" db="EMBL/GenBank/DDBJ databases">
        <authorList>
            <person name="Alioto T."/>
            <person name="Alioto T."/>
        </authorList>
    </citation>
    <scope>NUCLEOTIDE SEQUENCE</scope>
</reference>
<organism evidence="1 2">
    <name type="scientific">Mytilus galloprovincialis</name>
    <name type="common">Mediterranean mussel</name>
    <dbReference type="NCBI Taxonomy" id="29158"/>
    <lineage>
        <taxon>Eukaryota</taxon>
        <taxon>Metazoa</taxon>
        <taxon>Spiralia</taxon>
        <taxon>Lophotrochozoa</taxon>
        <taxon>Mollusca</taxon>
        <taxon>Bivalvia</taxon>
        <taxon>Autobranchia</taxon>
        <taxon>Pteriomorphia</taxon>
        <taxon>Mytilida</taxon>
        <taxon>Mytiloidea</taxon>
        <taxon>Mytilidae</taxon>
        <taxon>Mytilinae</taxon>
        <taxon>Mytilus</taxon>
    </lineage>
</organism>
<accession>A0A8B6C6Z6</accession>
<dbReference type="OrthoDB" id="6187880at2759"/>